<dbReference type="AlphaFoldDB" id="A0A8S2ZLX8"/>
<proteinExistence type="predicted"/>
<name>A0A8S2ZLX8_9BILA</name>
<evidence type="ECO:0000313" key="2">
    <source>
        <dbReference type="Proteomes" id="UP000676336"/>
    </source>
</evidence>
<evidence type="ECO:0000313" key="1">
    <source>
        <dbReference type="EMBL" id="CAF4632592.1"/>
    </source>
</evidence>
<reference evidence="1" key="1">
    <citation type="submission" date="2021-02" db="EMBL/GenBank/DDBJ databases">
        <authorList>
            <person name="Nowell W R."/>
        </authorList>
    </citation>
    <scope>NUCLEOTIDE SEQUENCE</scope>
</reference>
<gene>
    <name evidence="1" type="ORF">SMN809_LOCUS40346</name>
</gene>
<comment type="caution">
    <text evidence="1">The sequence shown here is derived from an EMBL/GenBank/DDBJ whole genome shotgun (WGS) entry which is preliminary data.</text>
</comment>
<feature type="non-terminal residue" evidence="1">
    <location>
        <position position="1"/>
    </location>
</feature>
<dbReference type="Proteomes" id="UP000676336">
    <property type="component" value="Unassembled WGS sequence"/>
</dbReference>
<organism evidence="1 2">
    <name type="scientific">Rotaria magnacalcarata</name>
    <dbReference type="NCBI Taxonomy" id="392030"/>
    <lineage>
        <taxon>Eukaryota</taxon>
        <taxon>Metazoa</taxon>
        <taxon>Spiralia</taxon>
        <taxon>Gnathifera</taxon>
        <taxon>Rotifera</taxon>
        <taxon>Eurotatoria</taxon>
        <taxon>Bdelloidea</taxon>
        <taxon>Philodinida</taxon>
        <taxon>Philodinidae</taxon>
        <taxon>Rotaria</taxon>
    </lineage>
</organism>
<sequence length="41" mass="4759">MVRLFQGIDGCIDQTFTKIFWKAFGDLTGQEFIPHIDRCLP</sequence>
<protein>
    <submittedName>
        <fullName evidence="1">Uncharacterized protein</fullName>
    </submittedName>
</protein>
<dbReference type="EMBL" id="CAJOBI010110920">
    <property type="protein sequence ID" value="CAF4632592.1"/>
    <property type="molecule type" value="Genomic_DNA"/>
</dbReference>
<accession>A0A8S2ZLX8</accession>